<dbReference type="EMBL" id="CATQJA010002665">
    <property type="protein sequence ID" value="CAJ0583932.1"/>
    <property type="molecule type" value="Genomic_DNA"/>
</dbReference>
<sequence>MVTIQSHSNYYLTDYQCVKTGDSGTGIKTCVFVERGVQISDDLNLPKYRKYRAQSIQYCQQMCSLSSLEKCTSFAYDPTISFYDGYNCLNFHRSLSLTELPRGSFSLYENPCLLTT</sequence>
<name>A0AA36DCM6_9BILA</name>
<dbReference type="EMBL" id="CATQJA010002665">
    <property type="protein sequence ID" value="CAJ0583785.1"/>
    <property type="molecule type" value="Genomic_DNA"/>
</dbReference>
<protein>
    <recommendedName>
        <fullName evidence="1">Apple domain-containing protein</fullName>
    </recommendedName>
</protein>
<feature type="domain" description="Apple" evidence="1">
    <location>
        <begin position="30"/>
        <end position="112"/>
    </location>
</feature>
<evidence type="ECO:0000313" key="3">
    <source>
        <dbReference type="EMBL" id="CAJ0583932.1"/>
    </source>
</evidence>
<comment type="caution">
    <text evidence="2">The sequence shown here is derived from an EMBL/GenBank/DDBJ whole genome shotgun (WGS) entry which is preliminary data.</text>
</comment>
<evidence type="ECO:0000259" key="1">
    <source>
        <dbReference type="PROSITE" id="PS50948"/>
    </source>
</evidence>
<dbReference type="InterPro" id="IPR003609">
    <property type="entry name" value="Pan_app"/>
</dbReference>
<evidence type="ECO:0000313" key="4">
    <source>
        <dbReference type="Proteomes" id="UP001177023"/>
    </source>
</evidence>
<proteinExistence type="predicted"/>
<dbReference type="PROSITE" id="PS50948">
    <property type="entry name" value="PAN"/>
    <property type="match status" value="1"/>
</dbReference>
<organism evidence="2 4">
    <name type="scientific">Mesorhabditis spiculigera</name>
    <dbReference type="NCBI Taxonomy" id="96644"/>
    <lineage>
        <taxon>Eukaryota</taxon>
        <taxon>Metazoa</taxon>
        <taxon>Ecdysozoa</taxon>
        <taxon>Nematoda</taxon>
        <taxon>Chromadorea</taxon>
        <taxon>Rhabditida</taxon>
        <taxon>Rhabditina</taxon>
        <taxon>Rhabditomorpha</taxon>
        <taxon>Rhabditoidea</taxon>
        <taxon>Rhabditidae</taxon>
        <taxon>Mesorhabditinae</taxon>
        <taxon>Mesorhabditis</taxon>
    </lineage>
</organism>
<reference evidence="2" key="1">
    <citation type="submission" date="2023-06" db="EMBL/GenBank/DDBJ databases">
        <authorList>
            <person name="Delattre M."/>
        </authorList>
    </citation>
    <scope>NUCLEOTIDE SEQUENCE</scope>
    <source>
        <strain evidence="2">AF72</strain>
    </source>
</reference>
<dbReference type="Pfam" id="PF00024">
    <property type="entry name" value="PAN_1"/>
    <property type="match status" value="1"/>
</dbReference>
<evidence type="ECO:0000313" key="2">
    <source>
        <dbReference type="EMBL" id="CAJ0583785.1"/>
    </source>
</evidence>
<dbReference type="Proteomes" id="UP001177023">
    <property type="component" value="Unassembled WGS sequence"/>
</dbReference>
<gene>
    <name evidence="2" type="ORF">MSPICULIGERA_LOCUS21854</name>
    <name evidence="3" type="ORF">MSPICULIGERA_LOCUS22000</name>
</gene>
<feature type="non-terminal residue" evidence="2">
    <location>
        <position position="1"/>
    </location>
</feature>
<accession>A0AA36DCM6</accession>
<keyword evidence="4" id="KW-1185">Reference proteome</keyword>
<dbReference type="AlphaFoldDB" id="A0AA36DCM6"/>